<accession>A0A1H9G0T8</accession>
<dbReference type="AlphaFoldDB" id="A0A1H9G0T8"/>
<evidence type="ECO:0008006" key="4">
    <source>
        <dbReference type="Google" id="ProtNLM"/>
    </source>
</evidence>
<feature type="chain" id="PRO_5011508960" description="Copper(I)-binding protein" evidence="1">
    <location>
        <begin position="20"/>
        <end position="156"/>
    </location>
</feature>
<dbReference type="OrthoDB" id="9796962at2"/>
<protein>
    <recommendedName>
        <fullName evidence="4">Copper(I)-binding protein</fullName>
    </recommendedName>
</protein>
<proteinExistence type="predicted"/>
<evidence type="ECO:0000313" key="2">
    <source>
        <dbReference type="EMBL" id="SEQ43714.1"/>
    </source>
</evidence>
<dbReference type="InterPro" id="IPR036182">
    <property type="entry name" value="PCuAC_sf"/>
</dbReference>
<reference evidence="3" key="1">
    <citation type="submission" date="2016-10" db="EMBL/GenBank/DDBJ databases">
        <authorList>
            <person name="Varghese N."/>
            <person name="Submissions S."/>
        </authorList>
    </citation>
    <scope>NUCLEOTIDE SEQUENCE [LARGE SCALE GENOMIC DNA]</scope>
    <source>
        <strain evidence="3">DSM 18887</strain>
    </source>
</reference>
<dbReference type="STRING" id="355243.SAMN03080615_01550"/>
<dbReference type="InterPro" id="IPR058248">
    <property type="entry name" value="Lxx211020-like"/>
</dbReference>
<dbReference type="InterPro" id="IPR007410">
    <property type="entry name" value="LpqE-like"/>
</dbReference>
<keyword evidence="3" id="KW-1185">Reference proteome</keyword>
<dbReference type="Gene3D" id="2.60.40.1890">
    <property type="entry name" value="PCu(A)C copper chaperone"/>
    <property type="match status" value="1"/>
</dbReference>
<dbReference type="RefSeq" id="WP_091356272.1">
    <property type="nucleotide sequence ID" value="NZ_AP025284.1"/>
</dbReference>
<dbReference type="Proteomes" id="UP000198749">
    <property type="component" value="Unassembled WGS sequence"/>
</dbReference>
<dbReference type="PANTHER" id="PTHR36302">
    <property type="entry name" value="BLR7088 PROTEIN"/>
    <property type="match status" value="1"/>
</dbReference>
<sequence>MKKLITLVAALTLSASAFAEVRVDHPYARAVPPGQPNSAAFMTLTNNSDTEVSLVSASSSVAKVAELHTHTQENGVMKMRRIPEITLQANEQVELKPGGLHVMLIGLKQNLAKDQTIDLTLNFSDGSSEKLDIKVMDVMSGMGNMQMHNGMKKQTP</sequence>
<dbReference type="EMBL" id="FOGB01000003">
    <property type="protein sequence ID" value="SEQ43714.1"/>
    <property type="molecule type" value="Genomic_DNA"/>
</dbReference>
<organism evidence="2 3">
    <name type="scientific">Amphritea atlantica</name>
    <dbReference type="NCBI Taxonomy" id="355243"/>
    <lineage>
        <taxon>Bacteria</taxon>
        <taxon>Pseudomonadati</taxon>
        <taxon>Pseudomonadota</taxon>
        <taxon>Gammaproteobacteria</taxon>
        <taxon>Oceanospirillales</taxon>
        <taxon>Oceanospirillaceae</taxon>
        <taxon>Amphritea</taxon>
    </lineage>
</organism>
<name>A0A1H9G0T8_9GAMM</name>
<keyword evidence="1" id="KW-0732">Signal</keyword>
<evidence type="ECO:0000256" key="1">
    <source>
        <dbReference type="SAM" id="SignalP"/>
    </source>
</evidence>
<feature type="signal peptide" evidence="1">
    <location>
        <begin position="1"/>
        <end position="19"/>
    </location>
</feature>
<dbReference type="Pfam" id="PF04314">
    <property type="entry name" value="PCuAC"/>
    <property type="match status" value="1"/>
</dbReference>
<dbReference type="SUPFAM" id="SSF110087">
    <property type="entry name" value="DR1885-like metal-binding protein"/>
    <property type="match status" value="1"/>
</dbReference>
<gene>
    <name evidence="2" type="ORF">SAMN03080615_01550</name>
</gene>
<dbReference type="PANTHER" id="PTHR36302:SF1">
    <property type="entry name" value="COPPER CHAPERONE PCU(A)C"/>
    <property type="match status" value="1"/>
</dbReference>
<evidence type="ECO:0000313" key="3">
    <source>
        <dbReference type="Proteomes" id="UP000198749"/>
    </source>
</evidence>